<dbReference type="Pfam" id="PF19918">
    <property type="entry name" value="bpX2"/>
    <property type="match status" value="1"/>
</dbReference>
<evidence type="ECO:0000313" key="2">
    <source>
        <dbReference type="EMBL" id="MFD1001492.1"/>
    </source>
</evidence>
<reference evidence="3" key="1">
    <citation type="journal article" date="2019" name="Int. J. Syst. Evol. Microbiol.">
        <title>The Global Catalogue of Microorganisms (GCM) 10K type strain sequencing project: providing services to taxonomists for standard genome sequencing and annotation.</title>
        <authorList>
            <consortium name="The Broad Institute Genomics Platform"/>
            <consortium name="The Broad Institute Genome Sequencing Center for Infectious Disease"/>
            <person name="Wu L."/>
            <person name="Ma J."/>
        </authorList>
    </citation>
    <scope>NUCLEOTIDE SEQUENCE [LARGE SCALE GENOMIC DNA]</scope>
    <source>
        <strain evidence="3">CCUG 58938</strain>
    </source>
</reference>
<protein>
    <recommendedName>
        <fullName evidence="1">MoxR-vWA-beta-propeller ternary system domain-containing protein</fullName>
    </recommendedName>
</protein>
<feature type="domain" description="MoxR-vWA-beta-propeller ternary system" evidence="1">
    <location>
        <begin position="13"/>
        <end position="237"/>
    </location>
</feature>
<dbReference type="InterPro" id="IPR045552">
    <property type="entry name" value="bpX2"/>
</dbReference>
<dbReference type="EMBL" id="JBHTKA010000007">
    <property type="protein sequence ID" value="MFD1001492.1"/>
    <property type="molecule type" value="Genomic_DNA"/>
</dbReference>
<organism evidence="2 3">
    <name type="scientific">Ohtaekwangia kribbensis</name>
    <dbReference type="NCBI Taxonomy" id="688913"/>
    <lineage>
        <taxon>Bacteria</taxon>
        <taxon>Pseudomonadati</taxon>
        <taxon>Bacteroidota</taxon>
        <taxon>Cytophagia</taxon>
        <taxon>Cytophagales</taxon>
        <taxon>Fulvivirgaceae</taxon>
        <taxon>Ohtaekwangia</taxon>
    </lineage>
</organism>
<sequence length="247" mass="28210">MEKDAGGSIVYFLSIPQAYKNDLARIRQWTNLKAGFDENIIWIRDLNYQQVYSTEVRSIPFATAYYEKGNQLYLLDRKLPERNVPGLLWTPIDRALPVKLPSLNHNYFGIHDTISITMVPSDRETDAVAMIVSLDVLSHYIENAPAVRLEKIRWAVLGSNQAFLLGTPLLPIPGTTVWSRKDLLFPTGYDFELHSVSDVIQKKINPGRDSWILWDTDNSYQLISKESLVPLSRSSFRVTITNPLQQS</sequence>
<evidence type="ECO:0000259" key="1">
    <source>
        <dbReference type="Pfam" id="PF19918"/>
    </source>
</evidence>
<keyword evidence="3" id="KW-1185">Reference proteome</keyword>
<dbReference type="Proteomes" id="UP001597112">
    <property type="component" value="Unassembled WGS sequence"/>
</dbReference>
<proteinExistence type="predicted"/>
<gene>
    <name evidence="2" type="ORF">ACFQ21_19340</name>
</gene>
<dbReference type="RefSeq" id="WP_377581378.1">
    <property type="nucleotide sequence ID" value="NZ_JBHTKA010000007.1"/>
</dbReference>
<name>A0ABW3K5H9_9BACT</name>
<comment type="caution">
    <text evidence="2">The sequence shown here is derived from an EMBL/GenBank/DDBJ whole genome shotgun (WGS) entry which is preliminary data.</text>
</comment>
<accession>A0ABW3K5H9</accession>
<evidence type="ECO:0000313" key="3">
    <source>
        <dbReference type="Proteomes" id="UP001597112"/>
    </source>
</evidence>